<name>B9Y464_9FIRM</name>
<proteinExistence type="predicted"/>
<sequence length="56" mass="6603">MYFAGTGILIITALFLSLCFYCIKISRSKRLEFRDRSKVQLRFSSSSLPDRLKIRR</sequence>
<comment type="caution">
    <text evidence="2">The sequence shown here is derived from an EMBL/GenBank/DDBJ whole genome shotgun (WGS) entry which is preliminary data.</text>
</comment>
<keyword evidence="1" id="KW-0472">Membrane</keyword>
<reference evidence="2 3" key="2">
    <citation type="submission" date="2009-02" db="EMBL/GenBank/DDBJ databases">
        <title>Draft genome sequence of Holdemania filiformis DSM 12042.</title>
        <authorList>
            <person name="Sudarsanam P."/>
            <person name="Ley R."/>
            <person name="Guruge J."/>
            <person name="Turnbaugh P.J."/>
            <person name="Mahowald M."/>
            <person name="Liep D."/>
            <person name="Gordon J."/>
        </authorList>
    </citation>
    <scope>NUCLEOTIDE SEQUENCE [LARGE SCALE GENOMIC DNA]</scope>
    <source>
        <strain evidence="2 3">DSM 12042</strain>
    </source>
</reference>
<reference evidence="2 3" key="1">
    <citation type="submission" date="2008-12" db="EMBL/GenBank/DDBJ databases">
        <authorList>
            <person name="Fulton L."/>
            <person name="Clifton S."/>
            <person name="Fulton B."/>
            <person name="Xu J."/>
            <person name="Minx P."/>
            <person name="Pepin K.H."/>
            <person name="Johnson M."/>
            <person name="Bhonagiri V."/>
            <person name="Nash W.E."/>
            <person name="Mardis E.R."/>
            <person name="Wilson R.K."/>
        </authorList>
    </citation>
    <scope>NUCLEOTIDE SEQUENCE [LARGE SCALE GENOMIC DNA]</scope>
    <source>
        <strain evidence="2 3">DSM 12042</strain>
    </source>
</reference>
<gene>
    <name evidence="2" type="ORF">HOLDEFILI_00594</name>
</gene>
<keyword evidence="1" id="KW-0812">Transmembrane</keyword>
<evidence type="ECO:0000313" key="2">
    <source>
        <dbReference type="EMBL" id="EEF69240.1"/>
    </source>
</evidence>
<keyword evidence="1" id="KW-1133">Transmembrane helix</keyword>
<evidence type="ECO:0000256" key="1">
    <source>
        <dbReference type="SAM" id="Phobius"/>
    </source>
</evidence>
<feature type="transmembrane region" description="Helical" evidence="1">
    <location>
        <begin position="6"/>
        <end position="23"/>
    </location>
</feature>
<accession>B9Y464</accession>
<dbReference type="HOGENOM" id="CLU_3008129_0_0_9"/>
<dbReference type="EMBL" id="ACCF01000044">
    <property type="protein sequence ID" value="EEF69240.1"/>
    <property type="molecule type" value="Genomic_DNA"/>
</dbReference>
<dbReference type="Proteomes" id="UP000005950">
    <property type="component" value="Unassembled WGS sequence"/>
</dbReference>
<evidence type="ECO:0000313" key="3">
    <source>
        <dbReference type="Proteomes" id="UP000005950"/>
    </source>
</evidence>
<organism evidence="2 3">
    <name type="scientific">Holdemania filiformis DSM 12042</name>
    <dbReference type="NCBI Taxonomy" id="545696"/>
    <lineage>
        <taxon>Bacteria</taxon>
        <taxon>Bacillati</taxon>
        <taxon>Bacillota</taxon>
        <taxon>Erysipelotrichia</taxon>
        <taxon>Erysipelotrichales</taxon>
        <taxon>Erysipelotrichaceae</taxon>
        <taxon>Holdemania</taxon>
    </lineage>
</organism>
<dbReference type="AlphaFoldDB" id="B9Y464"/>
<protein>
    <submittedName>
        <fullName evidence="2">Uncharacterized protein</fullName>
    </submittedName>
</protein>